<dbReference type="Gene3D" id="3.30.1180.10">
    <property type="match status" value="1"/>
</dbReference>
<dbReference type="NCBIfam" id="TIGR00762">
    <property type="entry name" value="DegV"/>
    <property type="match status" value="1"/>
</dbReference>
<gene>
    <name evidence="2" type="ORF">METZ01_LOCUS71440</name>
</gene>
<reference evidence="2" key="1">
    <citation type="submission" date="2018-05" db="EMBL/GenBank/DDBJ databases">
        <authorList>
            <person name="Lanie J.A."/>
            <person name="Ng W.-L."/>
            <person name="Kazmierczak K.M."/>
            <person name="Andrzejewski T.M."/>
            <person name="Davidsen T.M."/>
            <person name="Wayne K.J."/>
            <person name="Tettelin H."/>
            <person name="Glass J.I."/>
            <person name="Rusch D."/>
            <person name="Podicherti R."/>
            <person name="Tsui H.-C.T."/>
            <person name="Winkler M.E."/>
        </authorList>
    </citation>
    <scope>NUCLEOTIDE SEQUENCE</scope>
</reference>
<keyword evidence="1" id="KW-0446">Lipid-binding</keyword>
<dbReference type="PROSITE" id="PS51482">
    <property type="entry name" value="DEGV"/>
    <property type="match status" value="1"/>
</dbReference>
<evidence type="ECO:0008006" key="3">
    <source>
        <dbReference type="Google" id="ProtNLM"/>
    </source>
</evidence>
<name>A0A381TRC9_9ZZZZ</name>
<feature type="non-terminal residue" evidence="2">
    <location>
        <position position="1"/>
    </location>
</feature>
<dbReference type="AlphaFoldDB" id="A0A381TRC9"/>
<dbReference type="InterPro" id="IPR043168">
    <property type="entry name" value="DegV_C"/>
</dbReference>
<evidence type="ECO:0000313" key="2">
    <source>
        <dbReference type="EMBL" id="SVA18586.1"/>
    </source>
</evidence>
<dbReference type="SUPFAM" id="SSF82549">
    <property type="entry name" value="DAK1/DegV-like"/>
    <property type="match status" value="1"/>
</dbReference>
<accession>A0A381TRC9</accession>
<dbReference type="PANTHER" id="PTHR33434">
    <property type="entry name" value="DEGV DOMAIN-CONTAINING PROTEIN DR_1986-RELATED"/>
    <property type="match status" value="1"/>
</dbReference>
<dbReference type="Pfam" id="PF02645">
    <property type="entry name" value="DegV"/>
    <property type="match status" value="1"/>
</dbReference>
<dbReference type="GO" id="GO:0008289">
    <property type="term" value="F:lipid binding"/>
    <property type="evidence" value="ECO:0007669"/>
    <property type="project" value="UniProtKB-KW"/>
</dbReference>
<protein>
    <recommendedName>
        <fullName evidence="3">DegV family protein</fullName>
    </recommendedName>
</protein>
<dbReference type="Gene3D" id="3.40.50.10170">
    <property type="match status" value="1"/>
</dbReference>
<sequence length="291" mass="31575">VVTKQQVAVVVDSSSCLAKDIIQDLNISVVPHQLISQDKTYRDGIDIDPSEFYVIQKYNHVTFTTSGPTPIDFFEKFKLAAKKDQSIVCITVGSQFSNATLNAATIAARLVNASYPRTRIEVIDSKAAAGAEGLIALQAARAAKSGQSIDQVIAGIKDLIPRVHLLAVLDTLYYLEKSGRVPKTKAWAASLLGIRPLADMTGGKARLLAKPRGKQRAIDLLFQTAFEHLGDRPVHLNIMHANAPETANTMHTKAKALFNWQEVLVSEFTPVMGAHTGPGLVGLAFYTKTIL</sequence>
<dbReference type="InterPro" id="IPR003797">
    <property type="entry name" value="DegV"/>
</dbReference>
<organism evidence="2">
    <name type="scientific">marine metagenome</name>
    <dbReference type="NCBI Taxonomy" id="408172"/>
    <lineage>
        <taxon>unclassified sequences</taxon>
        <taxon>metagenomes</taxon>
        <taxon>ecological metagenomes</taxon>
    </lineage>
</organism>
<proteinExistence type="predicted"/>
<dbReference type="PANTHER" id="PTHR33434:SF2">
    <property type="entry name" value="FATTY ACID-BINDING PROTEIN TM_1468"/>
    <property type="match status" value="1"/>
</dbReference>
<dbReference type="EMBL" id="UINC01005032">
    <property type="protein sequence ID" value="SVA18586.1"/>
    <property type="molecule type" value="Genomic_DNA"/>
</dbReference>
<dbReference type="InterPro" id="IPR050270">
    <property type="entry name" value="DegV_domain_contain"/>
</dbReference>
<evidence type="ECO:0000256" key="1">
    <source>
        <dbReference type="ARBA" id="ARBA00023121"/>
    </source>
</evidence>